<proteinExistence type="predicted"/>
<organism evidence="1">
    <name type="scientific">uncultured Anaerotruncus sp</name>
    <dbReference type="NCBI Taxonomy" id="905011"/>
    <lineage>
        <taxon>Bacteria</taxon>
        <taxon>Bacillati</taxon>
        <taxon>Bacillota</taxon>
        <taxon>Clostridia</taxon>
        <taxon>Eubacteriales</taxon>
        <taxon>Oscillospiraceae</taxon>
        <taxon>Anaerotruncus</taxon>
        <taxon>environmental samples</taxon>
    </lineage>
</organism>
<dbReference type="AlphaFoldDB" id="A0A6N2U718"/>
<gene>
    <name evidence="1" type="ORF">AULFYP135_01739</name>
</gene>
<dbReference type="EMBL" id="CACRSL010000003">
    <property type="protein sequence ID" value="VYT12453.1"/>
    <property type="molecule type" value="Genomic_DNA"/>
</dbReference>
<name>A0A6N2U718_9FIRM</name>
<protein>
    <submittedName>
        <fullName evidence="1">Uncharacterized protein</fullName>
    </submittedName>
</protein>
<accession>A0A6N2U718</accession>
<evidence type="ECO:0000313" key="1">
    <source>
        <dbReference type="EMBL" id="VYT12453.1"/>
    </source>
</evidence>
<reference evidence="1" key="1">
    <citation type="submission" date="2019-11" db="EMBL/GenBank/DDBJ databases">
        <authorList>
            <person name="Feng L."/>
        </authorList>
    </citation>
    <scope>NUCLEOTIDE SEQUENCE</scope>
    <source>
        <strain evidence="1">AundefinedLFYP135</strain>
    </source>
</reference>
<sequence length="84" mass="9542">MNVERAREILDPEHRENYDGMEAVNEACRMGRDALGKLVPLRPYPDGDKNIMACPRCGSGEYLHNEDGNEQNFCGQCGQAIEWR</sequence>